<feature type="transmembrane region" description="Helical" evidence="2">
    <location>
        <begin position="69"/>
        <end position="87"/>
    </location>
</feature>
<feature type="region of interest" description="Disordered" evidence="1">
    <location>
        <begin position="103"/>
        <end position="134"/>
    </location>
</feature>
<keyword evidence="2" id="KW-1133">Transmembrane helix</keyword>
<dbReference type="Proteomes" id="UP000182466">
    <property type="component" value="Unassembled WGS sequence"/>
</dbReference>
<evidence type="ECO:0000313" key="3">
    <source>
        <dbReference type="EMBL" id="SFT44356.1"/>
    </source>
</evidence>
<accession>A0A1I6Y1P2</accession>
<dbReference type="STRING" id="999627.SAMN05216236_10228"/>
<feature type="compositionally biased region" description="Basic and acidic residues" evidence="1">
    <location>
        <begin position="108"/>
        <end position="125"/>
    </location>
</feature>
<protein>
    <submittedName>
        <fullName evidence="3">Uncharacterized protein</fullName>
    </submittedName>
</protein>
<keyword evidence="2" id="KW-0472">Membrane</keyword>
<name>A0A1I6Y1P2_9RHOB</name>
<reference evidence="3 4" key="1">
    <citation type="submission" date="2016-10" db="EMBL/GenBank/DDBJ databases">
        <authorList>
            <person name="de Groot N.N."/>
        </authorList>
    </citation>
    <scope>NUCLEOTIDE SEQUENCE [LARGE SCALE GENOMIC DNA]</scope>
    <source>
        <strain evidence="3 4">CGMCC 1.10959</strain>
    </source>
</reference>
<dbReference type="EMBL" id="FPAW01000002">
    <property type="protein sequence ID" value="SFT44356.1"/>
    <property type="molecule type" value="Genomic_DNA"/>
</dbReference>
<evidence type="ECO:0000256" key="1">
    <source>
        <dbReference type="SAM" id="MobiDB-lite"/>
    </source>
</evidence>
<keyword evidence="4" id="KW-1185">Reference proteome</keyword>
<keyword evidence="2" id="KW-0812">Transmembrane</keyword>
<evidence type="ECO:0000256" key="2">
    <source>
        <dbReference type="SAM" id="Phobius"/>
    </source>
</evidence>
<evidence type="ECO:0000313" key="4">
    <source>
        <dbReference type="Proteomes" id="UP000182466"/>
    </source>
</evidence>
<gene>
    <name evidence="3" type="ORF">SAMN05216236_10228</name>
</gene>
<sequence length="173" mass="18828">MSARQSPIARLGRTGRAVKRGQFMEKYAHEPGCPLKTIVLRLVGTALILSASGVWVIDAGMPGSEFLLLKLGVTVFCFLCGASLLSGETRATEPARDSRVVRLLPPERTARSSKERPGYGKRESTRLAPPRPPAKFVDLRDSDGTVLMRLLIQDTKARGALRMQLGRAWGTGV</sequence>
<organism evidence="3 4">
    <name type="scientific">Sedimentitalea nanhaiensis</name>
    <dbReference type="NCBI Taxonomy" id="999627"/>
    <lineage>
        <taxon>Bacteria</taxon>
        <taxon>Pseudomonadati</taxon>
        <taxon>Pseudomonadota</taxon>
        <taxon>Alphaproteobacteria</taxon>
        <taxon>Rhodobacterales</taxon>
        <taxon>Paracoccaceae</taxon>
        <taxon>Sedimentitalea</taxon>
    </lineage>
</organism>
<dbReference type="AlphaFoldDB" id="A0A1I6Y1P2"/>
<proteinExistence type="predicted"/>
<dbReference type="RefSeq" id="WP_139236265.1">
    <property type="nucleotide sequence ID" value="NZ_FPAW01000002.1"/>
</dbReference>
<feature type="transmembrane region" description="Helical" evidence="2">
    <location>
        <begin position="38"/>
        <end position="57"/>
    </location>
</feature>
<dbReference type="eggNOG" id="ENOG5030F0D">
    <property type="taxonomic scope" value="Bacteria"/>
</dbReference>